<dbReference type="EC" id="2.6.1.9" evidence="9"/>
<evidence type="ECO:0000313" key="9">
    <source>
        <dbReference type="EMBL" id="SMX25346.1"/>
    </source>
</evidence>
<dbReference type="Pfam" id="PF00155">
    <property type="entry name" value="Aminotran_1_2"/>
    <property type="match status" value="1"/>
</dbReference>
<gene>
    <name evidence="9" type="primary">hisC_2</name>
    <name evidence="9" type="ORF">BOA8489_03487</name>
</gene>
<evidence type="ECO:0000256" key="7">
    <source>
        <dbReference type="RuleBase" id="RU003693"/>
    </source>
</evidence>
<dbReference type="SUPFAM" id="SSF53383">
    <property type="entry name" value="PLP-dependent transferases"/>
    <property type="match status" value="1"/>
</dbReference>
<dbReference type="Proteomes" id="UP000201838">
    <property type="component" value="Unassembled WGS sequence"/>
</dbReference>
<evidence type="ECO:0000256" key="3">
    <source>
        <dbReference type="ARBA" id="ARBA00022576"/>
    </source>
</evidence>
<dbReference type="EMBL" id="FXXQ01000015">
    <property type="protein sequence ID" value="SMX25346.1"/>
    <property type="molecule type" value="Genomic_DNA"/>
</dbReference>
<dbReference type="InterPro" id="IPR004839">
    <property type="entry name" value="Aminotransferase_I/II_large"/>
</dbReference>
<keyword evidence="5 7" id="KW-0663">Pyridoxal phosphate</keyword>
<dbReference type="PROSITE" id="PS00599">
    <property type="entry name" value="AA_TRANSFER_CLASS_2"/>
    <property type="match status" value="1"/>
</dbReference>
<comment type="pathway">
    <text evidence="6">Amino-acid biosynthesis.</text>
</comment>
<accession>A0A238J3W5</accession>
<keyword evidence="10" id="KW-1185">Reference proteome</keyword>
<dbReference type="InterPro" id="IPR050106">
    <property type="entry name" value="HistidinolP_aminotransfase"/>
</dbReference>
<evidence type="ECO:0000256" key="2">
    <source>
        <dbReference type="ARBA" id="ARBA00007970"/>
    </source>
</evidence>
<dbReference type="GO" id="GO:0004400">
    <property type="term" value="F:histidinol-phosphate transaminase activity"/>
    <property type="evidence" value="ECO:0007669"/>
    <property type="project" value="UniProtKB-EC"/>
</dbReference>
<keyword evidence="4 9" id="KW-0808">Transferase</keyword>
<dbReference type="NCBIfam" id="NF006014">
    <property type="entry name" value="PRK08153.1"/>
    <property type="match status" value="1"/>
</dbReference>
<dbReference type="Gene3D" id="3.40.640.10">
    <property type="entry name" value="Type I PLP-dependent aspartate aminotransferase-like (Major domain)"/>
    <property type="match status" value="1"/>
</dbReference>
<organism evidence="9 10">
    <name type="scientific">Boseongicola aestuarii</name>
    <dbReference type="NCBI Taxonomy" id="1470561"/>
    <lineage>
        <taxon>Bacteria</taxon>
        <taxon>Pseudomonadati</taxon>
        <taxon>Pseudomonadota</taxon>
        <taxon>Alphaproteobacteria</taxon>
        <taxon>Rhodobacterales</taxon>
        <taxon>Paracoccaceae</taxon>
        <taxon>Boseongicola</taxon>
    </lineage>
</organism>
<dbReference type="RefSeq" id="WP_093975564.1">
    <property type="nucleotide sequence ID" value="NZ_FXXQ01000015.1"/>
</dbReference>
<feature type="domain" description="Aminotransferase class I/classII large" evidence="8">
    <location>
        <begin position="36"/>
        <end position="355"/>
    </location>
</feature>
<comment type="cofactor">
    <cofactor evidence="1 7">
        <name>pyridoxal 5'-phosphate</name>
        <dbReference type="ChEBI" id="CHEBI:597326"/>
    </cofactor>
</comment>
<dbReference type="OrthoDB" id="9809616at2"/>
<comment type="similarity">
    <text evidence="2">Belongs to the class-II pyridoxal-phosphate-dependent aminotransferase family. Histidinol-phosphate aminotransferase subfamily.</text>
</comment>
<evidence type="ECO:0000256" key="4">
    <source>
        <dbReference type="ARBA" id="ARBA00022679"/>
    </source>
</evidence>
<dbReference type="GO" id="GO:0030170">
    <property type="term" value="F:pyridoxal phosphate binding"/>
    <property type="evidence" value="ECO:0007669"/>
    <property type="project" value="InterPro"/>
</dbReference>
<evidence type="ECO:0000259" key="8">
    <source>
        <dbReference type="Pfam" id="PF00155"/>
    </source>
</evidence>
<dbReference type="InterPro" id="IPR015421">
    <property type="entry name" value="PyrdxlP-dep_Trfase_major"/>
</dbReference>
<dbReference type="PANTHER" id="PTHR43643:SF3">
    <property type="entry name" value="HISTIDINOL-PHOSPHATE AMINOTRANSFERASE"/>
    <property type="match status" value="1"/>
</dbReference>
<dbReference type="Gene3D" id="3.90.1150.10">
    <property type="entry name" value="Aspartate Aminotransferase, domain 1"/>
    <property type="match status" value="1"/>
</dbReference>
<dbReference type="InterPro" id="IPR001917">
    <property type="entry name" value="Aminotrans_II_pyridoxalP_BS"/>
</dbReference>
<keyword evidence="3 9" id="KW-0032">Aminotransferase</keyword>
<dbReference type="CDD" id="cd00609">
    <property type="entry name" value="AAT_like"/>
    <property type="match status" value="1"/>
</dbReference>
<dbReference type="InterPro" id="IPR015424">
    <property type="entry name" value="PyrdxlP-dep_Trfase"/>
</dbReference>
<dbReference type="PANTHER" id="PTHR43643">
    <property type="entry name" value="HISTIDINOL-PHOSPHATE AMINOTRANSFERASE 2"/>
    <property type="match status" value="1"/>
</dbReference>
<evidence type="ECO:0000256" key="5">
    <source>
        <dbReference type="ARBA" id="ARBA00022898"/>
    </source>
</evidence>
<proteinExistence type="inferred from homology"/>
<evidence type="ECO:0000256" key="6">
    <source>
        <dbReference type="ARBA" id="ARBA00029440"/>
    </source>
</evidence>
<evidence type="ECO:0000256" key="1">
    <source>
        <dbReference type="ARBA" id="ARBA00001933"/>
    </source>
</evidence>
<name>A0A238J3W5_9RHOB</name>
<evidence type="ECO:0000313" key="10">
    <source>
        <dbReference type="Proteomes" id="UP000201838"/>
    </source>
</evidence>
<protein>
    <submittedName>
        <fullName evidence="9">Histidinol-phosphate aminotransferase</fullName>
        <ecNumber evidence="9">2.6.1.9</ecNumber>
    </submittedName>
</protein>
<dbReference type="AlphaFoldDB" id="A0A238J3W5"/>
<sequence>MTKPPLTPLAESLPATVPFVGPEATERKMGKTFAARLGANENLFGPSPKALKAMEDANAEIWKYPDPESHDLRRAIARHLQVAADEVVVGEGIDTLLGYLVRLYVEPGTSVVTSDGAYPTFNYHVTGYGGTLTKVPYKDDMEDPEALLKAASDTNARLIYLSNPDNPMGTHHDYGVIDDMIADLNPECLLILDEAYVEFIDDDTVPEIDTTNPNVIRMRTFSKAYGMAGARVGYAFGHRDIVQAFEKVRNHFGMNRTAQIGALAALQDQKHLARSLKDVAAARDTISKIAQGNGLTPIPSSTNFVTINCGADADFAIAVLEELGARGIFVRKPFAAPGDRCIRVTCGPPDELDLFRAALPDALKAAKSR</sequence>
<dbReference type="InterPro" id="IPR015422">
    <property type="entry name" value="PyrdxlP-dep_Trfase_small"/>
</dbReference>
<reference evidence="9 10" key="1">
    <citation type="submission" date="2017-05" db="EMBL/GenBank/DDBJ databases">
        <authorList>
            <person name="Song R."/>
            <person name="Chenine A.L."/>
            <person name="Ruprecht R.M."/>
        </authorList>
    </citation>
    <scope>NUCLEOTIDE SEQUENCE [LARGE SCALE GENOMIC DNA]</scope>
    <source>
        <strain evidence="9 10">CECT 8489</strain>
    </source>
</reference>